<comment type="caution">
    <text evidence="3">The sequence shown here is derived from an EMBL/GenBank/DDBJ whole genome shotgun (WGS) entry which is preliminary data.</text>
</comment>
<protein>
    <recommendedName>
        <fullName evidence="1">NADH-quinone oxidoreductase subunit D</fullName>
        <ecNumber evidence="1">7.1.1.-</ecNumber>
    </recommendedName>
    <alternativeName>
        <fullName evidence="1">NADH dehydrogenase I subunit D</fullName>
    </alternativeName>
    <alternativeName>
        <fullName evidence="1">NDH-1 subunit D</fullName>
    </alternativeName>
</protein>
<proteinExistence type="inferred from homology"/>
<feature type="domain" description="NADH-quinone oxidoreductase subunit D" evidence="2">
    <location>
        <begin position="137"/>
        <end position="312"/>
    </location>
</feature>
<keyword evidence="1" id="KW-1278">Translocase</keyword>
<comment type="subcellular location">
    <subcellularLocation>
        <location evidence="1">Cell membrane</location>
        <topology evidence="1">Peripheral membrane protein</topology>
        <orientation evidence="1">Cytoplasmic side</orientation>
    </subcellularLocation>
</comment>
<dbReference type="RefSeq" id="WP_323577860.1">
    <property type="nucleotide sequence ID" value="NZ_JAYGJQ010000002.1"/>
</dbReference>
<keyword evidence="1" id="KW-0830">Ubiquinone</keyword>
<dbReference type="InterPro" id="IPR029014">
    <property type="entry name" value="NiFe-Hase_large"/>
</dbReference>
<dbReference type="InterPro" id="IPR001135">
    <property type="entry name" value="NADH_Q_OxRdtase_suD"/>
</dbReference>
<gene>
    <name evidence="1" type="primary">nuoD</name>
    <name evidence="3" type="ORF">SHI21_15950</name>
</gene>
<keyword evidence="4" id="KW-1185">Reference proteome</keyword>
<evidence type="ECO:0000313" key="4">
    <source>
        <dbReference type="Proteomes" id="UP001302274"/>
    </source>
</evidence>
<dbReference type="EMBL" id="JAYGJQ010000002">
    <property type="protein sequence ID" value="MEA9357724.1"/>
    <property type="molecule type" value="Genomic_DNA"/>
</dbReference>
<dbReference type="PANTHER" id="PTHR11993">
    <property type="entry name" value="NADH-UBIQUINONE OXIDOREDUCTASE 49 KDA SUBUNIT"/>
    <property type="match status" value="1"/>
</dbReference>
<dbReference type="Gene3D" id="1.10.645.10">
    <property type="entry name" value="Cytochrome-c3 Hydrogenase, chain B"/>
    <property type="match status" value="1"/>
</dbReference>
<dbReference type="InterPro" id="IPR022885">
    <property type="entry name" value="NDH1_su_D/H"/>
</dbReference>
<comment type="similarity">
    <text evidence="1">Belongs to the complex I 49 kDa subunit family.</text>
</comment>
<dbReference type="Proteomes" id="UP001302274">
    <property type="component" value="Unassembled WGS sequence"/>
</dbReference>
<dbReference type="EC" id="7.1.1.-" evidence="1"/>
<comment type="catalytic activity">
    <reaction evidence="1">
        <text>a quinone + NADH + 5 H(+)(in) = a quinol + NAD(+) + 4 H(+)(out)</text>
        <dbReference type="Rhea" id="RHEA:57888"/>
        <dbReference type="ChEBI" id="CHEBI:15378"/>
        <dbReference type="ChEBI" id="CHEBI:24646"/>
        <dbReference type="ChEBI" id="CHEBI:57540"/>
        <dbReference type="ChEBI" id="CHEBI:57945"/>
        <dbReference type="ChEBI" id="CHEBI:132124"/>
    </reaction>
</comment>
<sequence length="387" mass="43830">MSSHHVEEEKILLGDQEILKSDLLTLNMGPQHPATHGVLRLEIKTDSEIVVEAIPHIGYLHRCFEKHAENLDYRGVIPFVDRMDYVAAMGMELGYVLTVEKMLGTEVPKRAEYIRVMVAEMQRIASHLIYFGTYAIDMGAFTPFLYAAQDREQILRLLEELSGARMLYNYIWIGGVWNDVNDDQLKRIAAFCDYFEGALKKYFDLVGENKIFIERTANVGILTKEQCFDYGATGPVLRGSGVNWDLRKNRPYGIYEKFDFDVVVGKGEKGTVGDCWDRFYVRIFEMFESIKIIRQVLEGIEEGPIMGKVSKIIKVPAGEIYMRTECPRGELGYHLISDGGKTPYRLKVKSSCFTHVSMLPIIAPGQMVADLVASVGSIDIVLGEVDR</sequence>
<comment type="subunit">
    <text evidence="1">NDH-1 is composed of 14 different subunits. Subunits NuoB, C, D, E, F, and G constitute the peripheral sector of the complex.</text>
</comment>
<organism evidence="3 4">
    <name type="scientific">Bacteriovorax antarcticus</name>
    <dbReference type="NCBI Taxonomy" id="3088717"/>
    <lineage>
        <taxon>Bacteria</taxon>
        <taxon>Pseudomonadati</taxon>
        <taxon>Bdellovibrionota</taxon>
        <taxon>Bacteriovoracia</taxon>
        <taxon>Bacteriovoracales</taxon>
        <taxon>Bacteriovoracaceae</taxon>
        <taxon>Bacteriovorax</taxon>
    </lineage>
</organism>
<keyword evidence="1" id="KW-1003">Cell membrane</keyword>
<evidence type="ECO:0000259" key="2">
    <source>
        <dbReference type="Pfam" id="PF00346"/>
    </source>
</evidence>
<keyword evidence="1" id="KW-0813">Transport</keyword>
<comment type="function">
    <text evidence="1">NDH-1 shuttles electrons from NADH, via FMN and iron-sulfur (Fe-S) centers, to quinones in the respiratory chain. The immediate electron acceptor for the enzyme in this species is believed to be ubiquinone. Couples the redox reaction to proton translocation (for every two electrons transferred, four hydrogen ions are translocated across the cytoplasmic membrane), and thus conserves the redox energy in a proton gradient.</text>
</comment>
<dbReference type="NCBIfam" id="NF004739">
    <property type="entry name" value="PRK06075.1"/>
    <property type="match status" value="1"/>
</dbReference>
<keyword evidence="1" id="KW-0874">Quinone</keyword>
<reference evidence="3 4" key="1">
    <citation type="submission" date="2023-11" db="EMBL/GenBank/DDBJ databases">
        <title>A Novel Polar Bacteriovorax (B. antarcticus) Isolated from the Biocrust in Antarctica.</title>
        <authorList>
            <person name="Mun W."/>
            <person name="Choi S.Y."/>
            <person name="Mitchell R.J."/>
        </authorList>
    </citation>
    <scope>NUCLEOTIDE SEQUENCE [LARGE SCALE GENOMIC DNA]</scope>
    <source>
        <strain evidence="3 4">PP10</strain>
    </source>
</reference>
<dbReference type="Pfam" id="PF00346">
    <property type="entry name" value="Complex1_49kDa"/>
    <property type="match status" value="1"/>
</dbReference>
<accession>A0ABU5VXE0</accession>
<dbReference type="HAMAP" id="MF_01358">
    <property type="entry name" value="NDH1_NuoD"/>
    <property type="match status" value="1"/>
</dbReference>
<dbReference type="PANTHER" id="PTHR11993:SF10">
    <property type="entry name" value="NADH DEHYDROGENASE [UBIQUINONE] IRON-SULFUR PROTEIN 2, MITOCHONDRIAL"/>
    <property type="match status" value="1"/>
</dbReference>
<keyword evidence="1" id="KW-0520">NAD</keyword>
<keyword evidence="1" id="KW-0472">Membrane</keyword>
<evidence type="ECO:0000256" key="1">
    <source>
        <dbReference type="HAMAP-Rule" id="MF_01358"/>
    </source>
</evidence>
<dbReference type="SUPFAM" id="SSF56762">
    <property type="entry name" value="HydB/Nqo4-like"/>
    <property type="match status" value="1"/>
</dbReference>
<name>A0ABU5VXE0_9BACT</name>
<evidence type="ECO:0000313" key="3">
    <source>
        <dbReference type="EMBL" id="MEA9357724.1"/>
    </source>
</evidence>